<evidence type="ECO:0000256" key="1">
    <source>
        <dbReference type="SAM" id="MobiDB-lite"/>
    </source>
</evidence>
<reference evidence="3" key="1">
    <citation type="journal article" date="2009" name="Genome Biol.">
        <title>Genomic and genetic analyses of diversity and plant interactions of Pseudomonas fluorescens.</title>
        <authorList>
            <person name="Silby M.W."/>
            <person name="Cerdeno-Tarraga A.M."/>
            <person name="Vernikos G.S."/>
            <person name="Giddens S.R."/>
            <person name="Jackson R.W."/>
            <person name="Preston G.M."/>
            <person name="Zhang X.X."/>
            <person name="Moon C.D."/>
            <person name="Gehrig S.M."/>
            <person name="Godfrey S.A."/>
            <person name="Knight C.G."/>
            <person name="Malone J.G."/>
            <person name="Robinson Z."/>
            <person name="Spiers A.J."/>
            <person name="Harris S."/>
            <person name="Challis G.L."/>
            <person name="Yaxley A.M."/>
            <person name="Harris D."/>
            <person name="Seeger K."/>
            <person name="Murphy L."/>
            <person name="Rutter S."/>
            <person name="Squares R."/>
            <person name="Quail M.A."/>
            <person name="Saunders E."/>
            <person name="Mavromatis K."/>
            <person name="Brettin T.S."/>
            <person name="Bentley S.D."/>
            <person name="Hothersall J."/>
            <person name="Stephens E."/>
            <person name="Thomas C.M."/>
            <person name="Parkhill J."/>
            <person name="Levy S.B."/>
            <person name="Rainey P.B."/>
            <person name="Thomson N.R."/>
        </authorList>
    </citation>
    <scope>NUCLEOTIDE SEQUENCE [LARGE SCALE GENOMIC DNA]</scope>
    <source>
        <strain evidence="3">SBW25</strain>
    </source>
</reference>
<organism evidence="3">
    <name type="scientific">Pseudomonas fluorescens (strain SBW25)</name>
    <dbReference type="NCBI Taxonomy" id="216595"/>
    <lineage>
        <taxon>Bacteria</taxon>
        <taxon>Pseudomonadati</taxon>
        <taxon>Pseudomonadota</taxon>
        <taxon>Gammaproteobacteria</taxon>
        <taxon>Pseudomonadales</taxon>
        <taxon>Pseudomonadaceae</taxon>
        <taxon>Pseudomonas</taxon>
    </lineage>
</organism>
<feature type="region of interest" description="Disordered" evidence="1">
    <location>
        <begin position="1"/>
        <end position="21"/>
    </location>
</feature>
<evidence type="ECO:0000313" key="3">
    <source>
        <dbReference type="EMBL" id="CAY50680.1"/>
    </source>
</evidence>
<accession>C3JZQ9</accession>
<dbReference type="EMBL" id="AM181176">
    <property type="protein sequence ID" value="CAY50680.1"/>
    <property type="molecule type" value="Genomic_DNA"/>
</dbReference>
<proteinExistence type="predicted"/>
<dbReference type="EMBL" id="OV986001">
    <property type="protein sequence ID" value="CAI2798364.1"/>
    <property type="molecule type" value="Genomic_DNA"/>
</dbReference>
<reference evidence="2" key="2">
    <citation type="submission" date="2023-10" db="EMBL/GenBank/DDBJ databases">
        <authorList>
            <person name="Fortmann-Grote C."/>
        </authorList>
    </citation>
    <scope>NUCLEOTIDE SEQUENCE</scope>
    <source>
        <strain evidence="2">SBW25</strain>
    </source>
</reference>
<dbReference type="Proteomes" id="UP001152918">
    <property type="component" value="Chromosome"/>
</dbReference>
<protein>
    <submittedName>
        <fullName evidence="2 3">Membrane protein</fullName>
    </submittedName>
</protein>
<dbReference type="Pfam" id="PF10976">
    <property type="entry name" value="DUF2790"/>
    <property type="match status" value="1"/>
</dbReference>
<name>C3JZQ9_PSEFS</name>
<dbReference type="Gene3D" id="2.30.140.50">
    <property type="entry name" value="Protein of unknown function DUF2790"/>
    <property type="match status" value="1"/>
</dbReference>
<evidence type="ECO:0000313" key="2">
    <source>
        <dbReference type="EMBL" id="CAI2798364.1"/>
    </source>
</evidence>
<dbReference type="InterPro" id="IPR021245">
    <property type="entry name" value="DUF2790"/>
</dbReference>
<gene>
    <name evidence="3" type="ordered locus">PFLU_4170</name>
</gene>
<dbReference type="HOGENOM" id="CLU_163360_2_0_6"/>
<dbReference type="AlphaFoldDB" id="C3JZQ9"/>
<sequence>MVGCSGRLVTVNSPPRTGGHPFKRETTMKLFILGFAALLSTGSVLAAEPVIHDKTGFFVHLDVAKVLSSTDTYGQCGIVPARLDYLDSQGREHVLDYQVQGIGCASDN</sequence>
<dbReference type="KEGG" id="pfs:PFLU_4170"/>